<keyword evidence="3" id="KW-0808">Transferase</keyword>
<evidence type="ECO:0000256" key="3">
    <source>
        <dbReference type="ARBA" id="ARBA00022679"/>
    </source>
</evidence>
<accession>A0ABR9XPQ0</accession>
<dbReference type="PANTHER" id="PTHR43179">
    <property type="entry name" value="RHAMNOSYLTRANSFERASE WBBL"/>
    <property type="match status" value="1"/>
</dbReference>
<keyword evidence="6" id="KW-1185">Reference proteome</keyword>
<keyword evidence="2" id="KW-0328">Glycosyltransferase</keyword>
<dbReference type="EMBL" id="JADGII010000001">
    <property type="protein sequence ID" value="MBF0635786.1"/>
    <property type="molecule type" value="Genomic_DNA"/>
</dbReference>
<dbReference type="CDD" id="cd04186">
    <property type="entry name" value="GT_2_like_c"/>
    <property type="match status" value="1"/>
</dbReference>
<evidence type="ECO:0000313" key="6">
    <source>
        <dbReference type="Proteomes" id="UP000619838"/>
    </source>
</evidence>
<gene>
    <name evidence="5" type="ORF">INT08_01135</name>
</gene>
<comment type="similarity">
    <text evidence="1">Belongs to the glycosyltransferase 2 family.</text>
</comment>
<dbReference type="Proteomes" id="UP000619838">
    <property type="component" value="Unassembled WGS sequence"/>
</dbReference>
<protein>
    <submittedName>
        <fullName evidence="5">Glycosyltransferase family 2 protein</fullName>
    </submittedName>
</protein>
<evidence type="ECO:0000256" key="1">
    <source>
        <dbReference type="ARBA" id="ARBA00006739"/>
    </source>
</evidence>
<feature type="domain" description="Glycosyltransferase 2-like" evidence="4">
    <location>
        <begin position="10"/>
        <end position="176"/>
    </location>
</feature>
<evidence type="ECO:0000256" key="2">
    <source>
        <dbReference type="ARBA" id="ARBA00022676"/>
    </source>
</evidence>
<dbReference type="RefSeq" id="WP_175186939.1">
    <property type="nucleotide sequence ID" value="NZ_JABVZQ010000002.1"/>
</dbReference>
<dbReference type="Gene3D" id="3.90.550.10">
    <property type="entry name" value="Spore Coat Polysaccharide Biosynthesis Protein SpsA, Chain A"/>
    <property type="match status" value="1"/>
</dbReference>
<evidence type="ECO:0000259" key="4">
    <source>
        <dbReference type="Pfam" id="PF00535"/>
    </source>
</evidence>
<proteinExistence type="inferred from homology"/>
<dbReference type="Pfam" id="PF00535">
    <property type="entry name" value="Glycos_transf_2"/>
    <property type="match status" value="1"/>
</dbReference>
<sequence>MNDAEHLIAVIVVNWNNAEETLACLDSLEGAHGRGARVIVVDNGSRDGSPDRIASRCPWCELLRLDDNRGYGAACNAGARYAAGAGTSFAVFLNNDTIVRDGFELELVRALGDGSETAISVPKICFAAVPERLWYAGGIVDLEAGRVCHRGIREPDDGRYDVGGPTGYATGCCMAVRCRDFLDAGGFDEIYGMYAEDVDLSLRLKGAGKQIRYVPQAKVLHRVSSSAGGELHPVKILMKHRAMIRLVRQWCGTAGVVRYLLLSPFRLVSGIVSVGSFYRRAGGGRKGGA</sequence>
<dbReference type="PANTHER" id="PTHR43179:SF12">
    <property type="entry name" value="GALACTOFURANOSYLTRANSFERASE GLFT2"/>
    <property type="match status" value="1"/>
</dbReference>
<name>A0ABR9XPQ0_9CHLB</name>
<comment type="caution">
    <text evidence="5">The sequence shown here is derived from an EMBL/GenBank/DDBJ whole genome shotgun (WGS) entry which is preliminary data.</text>
</comment>
<dbReference type="InterPro" id="IPR001173">
    <property type="entry name" value="Glyco_trans_2-like"/>
</dbReference>
<dbReference type="InterPro" id="IPR029044">
    <property type="entry name" value="Nucleotide-diphossugar_trans"/>
</dbReference>
<reference evidence="5 6" key="1">
    <citation type="journal article" date="2020" name="Microorganisms">
        <title>Simultaneous Genome Sequencing of Prosthecochloris ethylica and Desulfuromonas acetoxidans within a Syntrophic Mixture Reveals Unique Pili and Protein Interactions.</title>
        <authorList>
            <person name="Kyndt J.A."/>
            <person name="Van Beeumen J.J."/>
            <person name="Meyer T.E."/>
        </authorList>
    </citation>
    <scope>NUCLEOTIDE SEQUENCE [LARGE SCALE GENOMIC DNA]</scope>
    <source>
        <strain evidence="5 6">N3</strain>
    </source>
</reference>
<evidence type="ECO:0000313" key="5">
    <source>
        <dbReference type="EMBL" id="MBF0635786.1"/>
    </source>
</evidence>
<dbReference type="SUPFAM" id="SSF53448">
    <property type="entry name" value="Nucleotide-diphospho-sugar transferases"/>
    <property type="match status" value="1"/>
</dbReference>
<organism evidence="5 6">
    <name type="scientific">Prosthecochloris ethylica</name>
    <dbReference type="NCBI Taxonomy" id="2743976"/>
    <lineage>
        <taxon>Bacteria</taxon>
        <taxon>Pseudomonadati</taxon>
        <taxon>Chlorobiota</taxon>
        <taxon>Chlorobiia</taxon>
        <taxon>Chlorobiales</taxon>
        <taxon>Chlorobiaceae</taxon>
        <taxon>Prosthecochloris</taxon>
    </lineage>
</organism>